<dbReference type="PROSITE" id="PS50102">
    <property type="entry name" value="RRM"/>
    <property type="match status" value="1"/>
</dbReference>
<keyword evidence="5" id="KW-1185">Reference proteome</keyword>
<dbReference type="EMBL" id="PKPP01004556">
    <property type="protein sequence ID" value="PWA63811.1"/>
    <property type="molecule type" value="Genomic_DNA"/>
</dbReference>
<evidence type="ECO:0000313" key="5">
    <source>
        <dbReference type="Proteomes" id="UP000245207"/>
    </source>
</evidence>
<evidence type="ECO:0000256" key="1">
    <source>
        <dbReference type="PROSITE-ProRule" id="PRU00176"/>
    </source>
</evidence>
<dbReference type="Pfam" id="PF00076">
    <property type="entry name" value="RRM_1"/>
    <property type="match status" value="1"/>
</dbReference>
<dbReference type="AlphaFoldDB" id="A0A2U1MRB4"/>
<dbReference type="SMART" id="SM00360">
    <property type="entry name" value="RRM"/>
    <property type="match status" value="1"/>
</dbReference>
<dbReference type="InterPro" id="IPR000504">
    <property type="entry name" value="RRM_dom"/>
</dbReference>
<gene>
    <name evidence="4" type="ORF">CTI12_AA349660</name>
</gene>
<dbReference type="InterPro" id="IPR035979">
    <property type="entry name" value="RBD_domain_sf"/>
</dbReference>
<sequence length="174" mass="19660">MGSHRKTIPVEVQARITKYFVTNLPNRCSGADLAGVVREFGIIFDIYIARKRDRNGNSFGFVSLLDVKDRVETERKLSGVRLGDFRLRFNVARFVLEEGEVDTSCTGRDRMHGNNRNSTLPRRSMPNHGVSFKEMLVGKQEGGRNAKAVIVQEGMVVHDDRVAREIAFSSNENF</sequence>
<dbReference type="InterPro" id="IPR012677">
    <property type="entry name" value="Nucleotide-bd_a/b_plait_sf"/>
</dbReference>
<keyword evidence="1" id="KW-0694">RNA-binding</keyword>
<evidence type="ECO:0000259" key="3">
    <source>
        <dbReference type="PROSITE" id="PS50102"/>
    </source>
</evidence>
<evidence type="ECO:0000313" key="4">
    <source>
        <dbReference type="EMBL" id="PWA63811.1"/>
    </source>
</evidence>
<dbReference type="OrthoDB" id="1749483at2759"/>
<organism evidence="4 5">
    <name type="scientific">Artemisia annua</name>
    <name type="common">Sweet wormwood</name>
    <dbReference type="NCBI Taxonomy" id="35608"/>
    <lineage>
        <taxon>Eukaryota</taxon>
        <taxon>Viridiplantae</taxon>
        <taxon>Streptophyta</taxon>
        <taxon>Embryophyta</taxon>
        <taxon>Tracheophyta</taxon>
        <taxon>Spermatophyta</taxon>
        <taxon>Magnoliopsida</taxon>
        <taxon>eudicotyledons</taxon>
        <taxon>Gunneridae</taxon>
        <taxon>Pentapetalae</taxon>
        <taxon>asterids</taxon>
        <taxon>campanulids</taxon>
        <taxon>Asterales</taxon>
        <taxon>Asteraceae</taxon>
        <taxon>Asteroideae</taxon>
        <taxon>Anthemideae</taxon>
        <taxon>Artemisiinae</taxon>
        <taxon>Artemisia</taxon>
    </lineage>
</organism>
<name>A0A2U1MRB4_ARTAN</name>
<dbReference type="GO" id="GO:0003723">
    <property type="term" value="F:RNA binding"/>
    <property type="evidence" value="ECO:0007669"/>
    <property type="project" value="UniProtKB-UniRule"/>
</dbReference>
<reference evidence="4 5" key="1">
    <citation type="journal article" date="2018" name="Mol. Plant">
        <title>The genome of Artemisia annua provides insight into the evolution of Asteraceae family and artemisinin biosynthesis.</title>
        <authorList>
            <person name="Shen Q."/>
            <person name="Zhang L."/>
            <person name="Liao Z."/>
            <person name="Wang S."/>
            <person name="Yan T."/>
            <person name="Shi P."/>
            <person name="Liu M."/>
            <person name="Fu X."/>
            <person name="Pan Q."/>
            <person name="Wang Y."/>
            <person name="Lv Z."/>
            <person name="Lu X."/>
            <person name="Zhang F."/>
            <person name="Jiang W."/>
            <person name="Ma Y."/>
            <person name="Chen M."/>
            <person name="Hao X."/>
            <person name="Li L."/>
            <person name="Tang Y."/>
            <person name="Lv G."/>
            <person name="Zhou Y."/>
            <person name="Sun X."/>
            <person name="Brodelius P.E."/>
            <person name="Rose J.K.C."/>
            <person name="Tang K."/>
        </authorList>
    </citation>
    <scope>NUCLEOTIDE SEQUENCE [LARGE SCALE GENOMIC DNA]</scope>
    <source>
        <strain evidence="5">cv. Huhao1</strain>
        <tissue evidence="4">Leaf</tissue>
    </source>
</reference>
<dbReference type="Gene3D" id="3.30.70.330">
    <property type="match status" value="1"/>
</dbReference>
<protein>
    <submittedName>
        <fullName evidence="4">Nucleotide-binding alpha-beta plait domain-containing protein</fullName>
    </submittedName>
</protein>
<feature type="domain" description="RRM" evidence="3">
    <location>
        <begin position="17"/>
        <end position="94"/>
    </location>
</feature>
<evidence type="ECO:0000256" key="2">
    <source>
        <dbReference type="SAM" id="MobiDB-lite"/>
    </source>
</evidence>
<dbReference type="SUPFAM" id="SSF54928">
    <property type="entry name" value="RNA-binding domain, RBD"/>
    <property type="match status" value="1"/>
</dbReference>
<dbReference type="Proteomes" id="UP000245207">
    <property type="component" value="Unassembled WGS sequence"/>
</dbReference>
<dbReference type="CDD" id="cd00590">
    <property type="entry name" value="RRM_SF"/>
    <property type="match status" value="1"/>
</dbReference>
<comment type="caution">
    <text evidence="4">The sequence shown here is derived from an EMBL/GenBank/DDBJ whole genome shotgun (WGS) entry which is preliminary data.</text>
</comment>
<accession>A0A2U1MRB4</accession>
<proteinExistence type="predicted"/>
<feature type="region of interest" description="Disordered" evidence="2">
    <location>
        <begin position="106"/>
        <end position="125"/>
    </location>
</feature>